<evidence type="ECO:0000313" key="3">
    <source>
        <dbReference type="EMBL" id="BAU84175.1"/>
    </source>
</evidence>
<proteinExistence type="predicted"/>
<dbReference type="Pfam" id="PF00857">
    <property type="entry name" value="Isochorismatase"/>
    <property type="match status" value="1"/>
</dbReference>
<dbReference type="EMBL" id="AP017424">
    <property type="protein sequence ID" value="BAU84175.1"/>
    <property type="molecule type" value="Genomic_DNA"/>
</dbReference>
<dbReference type="AlphaFoldDB" id="A0A160P0T7"/>
<evidence type="ECO:0000313" key="4">
    <source>
        <dbReference type="Proteomes" id="UP000217676"/>
    </source>
</evidence>
<dbReference type="GO" id="GO:0016787">
    <property type="term" value="F:hydrolase activity"/>
    <property type="evidence" value="ECO:0007669"/>
    <property type="project" value="UniProtKB-KW"/>
</dbReference>
<dbReference type="RefSeq" id="WP_359879308.1">
    <property type="nucleotide sequence ID" value="NZ_JBEYHT010000033.1"/>
</dbReference>
<evidence type="ECO:0000256" key="1">
    <source>
        <dbReference type="ARBA" id="ARBA00022801"/>
    </source>
</evidence>
<dbReference type="CDD" id="cd01014">
    <property type="entry name" value="nicotinamidase_related"/>
    <property type="match status" value="1"/>
</dbReference>
<accession>A0A160P0T7</accession>
<dbReference type="InterPro" id="IPR000868">
    <property type="entry name" value="Isochorismatase-like_dom"/>
</dbReference>
<dbReference type="Proteomes" id="UP000217676">
    <property type="component" value="Chromosome"/>
</dbReference>
<sequence length="212" mass="22235">MEITENKTVEAGVPVEANAALVVVDVQKGFDDAGFWGRRDNPAAEENMAALIERWQETGRPVVFVRHDSSKAGSPLAPGAEGNAFKNVVEARRGKGAGPELLVTKSVNSAFYGEPDLDAWLKGAGIGQLVIVGIQTNMCNETTARMGGNLGYDVLFPLDAMHTFDLAGPFGWTLTAEELARATAVSLHGGAFARVVTTEQVLAGAGPLPSAA</sequence>
<dbReference type="PANTHER" id="PTHR43540">
    <property type="entry name" value="PEROXYUREIDOACRYLATE/UREIDOACRYLATE AMIDOHYDROLASE-RELATED"/>
    <property type="match status" value="1"/>
</dbReference>
<keyword evidence="1" id="KW-0378">Hydrolase</keyword>
<protein>
    <submittedName>
        <fullName evidence="3">Isochorismatase</fullName>
    </submittedName>
</protein>
<evidence type="ECO:0000259" key="2">
    <source>
        <dbReference type="Pfam" id="PF00857"/>
    </source>
</evidence>
<dbReference type="Gene3D" id="3.40.50.850">
    <property type="entry name" value="Isochorismatase-like"/>
    <property type="match status" value="1"/>
</dbReference>
<reference evidence="3 4" key="1">
    <citation type="journal article" date="2016" name="Genome Announc.">
        <title>Complete Genome Sequence of Thiostrepton-Producing Streptomyces laurentii ATCC 31255.</title>
        <authorList>
            <person name="Doi K."/>
            <person name="Fujino Y."/>
            <person name="Nagayoshi Y."/>
            <person name="Ohshima T."/>
            <person name="Ogata S."/>
        </authorList>
    </citation>
    <scope>NUCLEOTIDE SEQUENCE [LARGE SCALE GENOMIC DNA]</scope>
    <source>
        <strain evidence="3 4">ATCC 31255</strain>
    </source>
</reference>
<dbReference type="InterPro" id="IPR050272">
    <property type="entry name" value="Isochorismatase-like_hydrls"/>
</dbReference>
<dbReference type="PANTHER" id="PTHR43540:SF1">
    <property type="entry name" value="ISOCHORISMATASE HYDROLASE"/>
    <property type="match status" value="1"/>
</dbReference>
<keyword evidence="4" id="KW-1185">Reference proteome</keyword>
<gene>
    <name evidence="3" type="ORF">SLA_3264</name>
</gene>
<feature type="domain" description="Isochorismatase-like" evidence="2">
    <location>
        <begin position="19"/>
        <end position="166"/>
    </location>
</feature>
<dbReference type="KEGG" id="slau:SLA_3264"/>
<dbReference type="InterPro" id="IPR036380">
    <property type="entry name" value="Isochorismatase-like_sf"/>
</dbReference>
<organism evidence="3 4">
    <name type="scientific">Streptomyces laurentii</name>
    <dbReference type="NCBI Taxonomy" id="39478"/>
    <lineage>
        <taxon>Bacteria</taxon>
        <taxon>Bacillati</taxon>
        <taxon>Actinomycetota</taxon>
        <taxon>Actinomycetes</taxon>
        <taxon>Kitasatosporales</taxon>
        <taxon>Streptomycetaceae</taxon>
        <taxon>Streptomyces</taxon>
    </lineage>
</organism>
<name>A0A160P0T7_STRLU</name>
<dbReference type="SUPFAM" id="SSF52499">
    <property type="entry name" value="Isochorismatase-like hydrolases"/>
    <property type="match status" value="1"/>
</dbReference>